<keyword evidence="7 19" id="KW-0812">Transmembrane</keyword>
<keyword evidence="12" id="KW-0067">ATP-binding</keyword>
<feature type="domain" description="Protein kinase" evidence="20">
    <location>
        <begin position="561"/>
        <end position="837"/>
    </location>
</feature>
<sequence length="852" mass="94755">MSVSTINLTRLGIQGTLNNLNFSTFTKLQVLDTSYNKFSGTIPSQFGNLSSVFSLYLDNNFLSGFIPQEIGKLTTLNLLYLDQNSLFGPIPSTIGDLTNLTTLSLRENNLWGSIPSFVGNLVNLQVLSLDSNSLSGSIPATIGNLKHLMFLELRWNKLNGSIPIEMSNLTNLNSLQIGGNELTGHLPQHICFGRSFEYLYAPQKKFNGPIPRTLKNCSSLIRLTLYDNQLVGNISSDFGVYPHLKYIDLSGNKFYDHISTLLGKCRNLTTLKISNNNLSGSITPEVVEATNLGELNVSSNHLTGEIPRELGKLISLTRLSLSHNQFSGKIPIEIGFLNQLEKLDLTANNLIGQIPKEFEGLRTLWLLNLSKNKFEGTIPFEIGQLQALQELDLSENMLSGKIPATLGALKMLEILNLSHNNLSGTMSSVFDDMSSLTSVDISYNHLEGSLPNIPGFQSITFEAVRNNTNLCGNVTGLEHCNKHSNDPQGRMNKKEKLLVALLLVCFVTLMLAVGGISYILIQKSKRTKGHNGEDLTLNIFSMGCFGREMLHQKVVEVTEGFNDKYLIGVGAQGSVYKAELLDGQFFAVKKLHHNCNTNFSNNDKAFFSEIQALTEIKHRNVVKLLGFFSNSHLSFLVYEFLEGGSLDKILKNDIQASKLDWNKRVIVVRGVVDALFHMHCGLSCPIIHRDISSKNILLDSEYQEAHIIDYGISKFLKIDSNNMTSFAGSYGYVTPEIAFTMQANEKCDVYSFGVLTLEILMGRHPGEFIYSLTEIQTSYDLSLKDVLDKRLPRPTNQVVKEVMLIVKIALACLSENLQCRPTMEQVSLKLSRPKPYSVNQFDNITLGQLMEA</sequence>
<evidence type="ECO:0000256" key="6">
    <source>
        <dbReference type="ARBA" id="ARBA00022679"/>
    </source>
</evidence>
<evidence type="ECO:0000256" key="12">
    <source>
        <dbReference type="ARBA" id="ARBA00022840"/>
    </source>
</evidence>
<feature type="transmembrane region" description="Helical" evidence="19">
    <location>
        <begin position="497"/>
        <end position="521"/>
    </location>
</feature>
<dbReference type="SMART" id="SM00369">
    <property type="entry name" value="LRR_TYP"/>
    <property type="match status" value="10"/>
</dbReference>
<keyword evidence="5" id="KW-0433">Leucine-rich repeat</keyword>
<evidence type="ECO:0000256" key="17">
    <source>
        <dbReference type="ARBA" id="ARBA00047899"/>
    </source>
</evidence>
<evidence type="ECO:0000256" key="15">
    <source>
        <dbReference type="ARBA" id="ARBA00023170"/>
    </source>
</evidence>
<dbReference type="PRINTS" id="PR00019">
    <property type="entry name" value="LEURICHRPT"/>
</dbReference>
<evidence type="ECO:0000313" key="21">
    <source>
        <dbReference type="EMBL" id="KAK4276020.1"/>
    </source>
</evidence>
<dbReference type="AlphaFoldDB" id="A0AAE1KKA7"/>
<dbReference type="EMBL" id="JAWXYG010000004">
    <property type="protein sequence ID" value="KAK4276020.1"/>
    <property type="molecule type" value="Genomic_DNA"/>
</dbReference>
<comment type="caution">
    <text evidence="21">The sequence shown here is derived from an EMBL/GenBank/DDBJ whole genome shotgun (WGS) entry which is preliminary data.</text>
</comment>
<dbReference type="PANTHER" id="PTHR48053">
    <property type="entry name" value="LEUCINE RICH REPEAT FAMILY PROTEIN, EXPRESSED"/>
    <property type="match status" value="1"/>
</dbReference>
<evidence type="ECO:0000256" key="8">
    <source>
        <dbReference type="ARBA" id="ARBA00022729"/>
    </source>
</evidence>
<organism evidence="21 22">
    <name type="scientific">Acacia crassicarpa</name>
    <name type="common">northern wattle</name>
    <dbReference type="NCBI Taxonomy" id="499986"/>
    <lineage>
        <taxon>Eukaryota</taxon>
        <taxon>Viridiplantae</taxon>
        <taxon>Streptophyta</taxon>
        <taxon>Embryophyta</taxon>
        <taxon>Tracheophyta</taxon>
        <taxon>Spermatophyta</taxon>
        <taxon>Magnoliopsida</taxon>
        <taxon>eudicotyledons</taxon>
        <taxon>Gunneridae</taxon>
        <taxon>Pentapetalae</taxon>
        <taxon>rosids</taxon>
        <taxon>fabids</taxon>
        <taxon>Fabales</taxon>
        <taxon>Fabaceae</taxon>
        <taxon>Caesalpinioideae</taxon>
        <taxon>mimosoid clade</taxon>
        <taxon>Acacieae</taxon>
        <taxon>Acacia</taxon>
    </lineage>
</organism>
<evidence type="ECO:0000256" key="13">
    <source>
        <dbReference type="ARBA" id="ARBA00022989"/>
    </source>
</evidence>
<protein>
    <recommendedName>
        <fullName evidence="2">non-specific serine/threonine protein kinase</fullName>
        <ecNumber evidence="2">2.7.11.1</ecNumber>
    </recommendedName>
</protein>
<dbReference type="InterPro" id="IPR051716">
    <property type="entry name" value="Plant_RL_S/T_kinase"/>
</dbReference>
<dbReference type="FunFam" id="3.30.200.20:FF:000309">
    <property type="entry name" value="Leucine-rich repeat receptor protein kinase MSP1"/>
    <property type="match status" value="1"/>
</dbReference>
<dbReference type="InterPro" id="IPR032675">
    <property type="entry name" value="LRR_dom_sf"/>
</dbReference>
<keyword evidence="3" id="KW-0723">Serine/threonine-protein kinase</keyword>
<comment type="subcellular location">
    <subcellularLocation>
        <location evidence="1">Membrane</location>
        <topology evidence="1">Single-pass type I membrane protein</topology>
    </subcellularLocation>
</comment>
<dbReference type="Gene3D" id="3.30.200.20">
    <property type="entry name" value="Phosphorylase Kinase, domain 1"/>
    <property type="match status" value="1"/>
</dbReference>
<evidence type="ECO:0000256" key="5">
    <source>
        <dbReference type="ARBA" id="ARBA00022614"/>
    </source>
</evidence>
<comment type="catalytic activity">
    <reaction evidence="17">
        <text>L-threonyl-[protein] + ATP = O-phospho-L-threonyl-[protein] + ADP + H(+)</text>
        <dbReference type="Rhea" id="RHEA:46608"/>
        <dbReference type="Rhea" id="RHEA-COMP:11060"/>
        <dbReference type="Rhea" id="RHEA-COMP:11605"/>
        <dbReference type="ChEBI" id="CHEBI:15378"/>
        <dbReference type="ChEBI" id="CHEBI:30013"/>
        <dbReference type="ChEBI" id="CHEBI:30616"/>
        <dbReference type="ChEBI" id="CHEBI:61977"/>
        <dbReference type="ChEBI" id="CHEBI:456216"/>
        <dbReference type="EC" id="2.7.11.1"/>
    </reaction>
</comment>
<keyword evidence="13 19" id="KW-1133">Transmembrane helix</keyword>
<evidence type="ECO:0000256" key="4">
    <source>
        <dbReference type="ARBA" id="ARBA00022553"/>
    </source>
</evidence>
<evidence type="ECO:0000313" key="22">
    <source>
        <dbReference type="Proteomes" id="UP001293593"/>
    </source>
</evidence>
<evidence type="ECO:0000256" key="3">
    <source>
        <dbReference type="ARBA" id="ARBA00022527"/>
    </source>
</evidence>
<dbReference type="Gene3D" id="1.10.510.10">
    <property type="entry name" value="Transferase(Phosphotransferase) domain 1"/>
    <property type="match status" value="1"/>
</dbReference>
<evidence type="ECO:0000256" key="10">
    <source>
        <dbReference type="ARBA" id="ARBA00022741"/>
    </source>
</evidence>
<keyword evidence="8" id="KW-0732">Signal</keyword>
<dbReference type="Pfam" id="PF00069">
    <property type="entry name" value="Pkinase"/>
    <property type="match status" value="1"/>
</dbReference>
<proteinExistence type="predicted"/>
<keyword evidence="16" id="KW-0325">Glycoprotein</keyword>
<keyword evidence="9" id="KW-0677">Repeat</keyword>
<reference evidence="21" key="1">
    <citation type="submission" date="2023-10" db="EMBL/GenBank/DDBJ databases">
        <title>Chromosome-level genome of the transformable northern wattle, Acacia crassicarpa.</title>
        <authorList>
            <person name="Massaro I."/>
            <person name="Sinha N.R."/>
            <person name="Poethig S."/>
            <person name="Leichty A.R."/>
        </authorList>
    </citation>
    <scope>NUCLEOTIDE SEQUENCE</scope>
    <source>
        <strain evidence="21">Acra3RX</strain>
        <tissue evidence="21">Leaf</tissue>
    </source>
</reference>
<dbReference type="InterPro" id="IPR000719">
    <property type="entry name" value="Prot_kinase_dom"/>
</dbReference>
<keyword evidence="11" id="KW-0418">Kinase</keyword>
<evidence type="ECO:0000259" key="20">
    <source>
        <dbReference type="PROSITE" id="PS50011"/>
    </source>
</evidence>
<keyword evidence="15" id="KW-0675">Receptor</keyword>
<dbReference type="GO" id="GO:0016020">
    <property type="term" value="C:membrane"/>
    <property type="evidence" value="ECO:0007669"/>
    <property type="project" value="UniProtKB-SubCell"/>
</dbReference>
<dbReference type="InterPro" id="IPR001611">
    <property type="entry name" value="Leu-rich_rpt"/>
</dbReference>
<keyword evidence="14 19" id="KW-0472">Membrane</keyword>
<dbReference type="InterPro" id="IPR008266">
    <property type="entry name" value="Tyr_kinase_AS"/>
</dbReference>
<evidence type="ECO:0000256" key="19">
    <source>
        <dbReference type="SAM" id="Phobius"/>
    </source>
</evidence>
<evidence type="ECO:0000256" key="9">
    <source>
        <dbReference type="ARBA" id="ARBA00022737"/>
    </source>
</evidence>
<dbReference type="InterPro" id="IPR003591">
    <property type="entry name" value="Leu-rich_rpt_typical-subtyp"/>
</dbReference>
<dbReference type="EC" id="2.7.11.1" evidence="2"/>
<comment type="catalytic activity">
    <reaction evidence="18">
        <text>L-seryl-[protein] + ATP = O-phospho-L-seryl-[protein] + ADP + H(+)</text>
        <dbReference type="Rhea" id="RHEA:17989"/>
        <dbReference type="Rhea" id="RHEA-COMP:9863"/>
        <dbReference type="Rhea" id="RHEA-COMP:11604"/>
        <dbReference type="ChEBI" id="CHEBI:15378"/>
        <dbReference type="ChEBI" id="CHEBI:29999"/>
        <dbReference type="ChEBI" id="CHEBI:30616"/>
        <dbReference type="ChEBI" id="CHEBI:83421"/>
        <dbReference type="ChEBI" id="CHEBI:456216"/>
        <dbReference type="EC" id="2.7.11.1"/>
    </reaction>
</comment>
<gene>
    <name evidence="21" type="ORF">QN277_019018</name>
</gene>
<evidence type="ECO:0000256" key="7">
    <source>
        <dbReference type="ARBA" id="ARBA00022692"/>
    </source>
</evidence>
<dbReference type="PROSITE" id="PS50011">
    <property type="entry name" value="PROTEIN_KINASE_DOM"/>
    <property type="match status" value="1"/>
</dbReference>
<dbReference type="SUPFAM" id="SSF56112">
    <property type="entry name" value="Protein kinase-like (PK-like)"/>
    <property type="match status" value="1"/>
</dbReference>
<evidence type="ECO:0000256" key="1">
    <source>
        <dbReference type="ARBA" id="ARBA00004479"/>
    </source>
</evidence>
<dbReference type="GO" id="GO:0005524">
    <property type="term" value="F:ATP binding"/>
    <property type="evidence" value="ECO:0007669"/>
    <property type="project" value="UniProtKB-KW"/>
</dbReference>
<evidence type="ECO:0000256" key="2">
    <source>
        <dbReference type="ARBA" id="ARBA00012513"/>
    </source>
</evidence>
<evidence type="ECO:0000256" key="14">
    <source>
        <dbReference type="ARBA" id="ARBA00023136"/>
    </source>
</evidence>
<dbReference type="Pfam" id="PF00560">
    <property type="entry name" value="LRR_1"/>
    <property type="match status" value="1"/>
</dbReference>
<name>A0AAE1KKA7_9FABA</name>
<dbReference type="FunFam" id="3.80.10.10:FF:000784">
    <property type="entry name" value="leucine-rich repeat receptor protein kinase EMS1"/>
    <property type="match status" value="1"/>
</dbReference>
<dbReference type="Gene3D" id="3.80.10.10">
    <property type="entry name" value="Ribonuclease Inhibitor"/>
    <property type="match status" value="4"/>
</dbReference>
<keyword evidence="6" id="KW-0808">Transferase</keyword>
<keyword evidence="22" id="KW-1185">Reference proteome</keyword>
<dbReference type="PANTHER" id="PTHR48053:SF168">
    <property type="entry name" value="LRR RECEPTOR-LIKE KINASE FAMILY PROTEIN"/>
    <property type="match status" value="1"/>
</dbReference>
<dbReference type="Proteomes" id="UP001293593">
    <property type="component" value="Unassembled WGS sequence"/>
</dbReference>
<evidence type="ECO:0000256" key="18">
    <source>
        <dbReference type="ARBA" id="ARBA00048679"/>
    </source>
</evidence>
<dbReference type="InterPro" id="IPR055414">
    <property type="entry name" value="LRR_R13L4/SHOC2-like"/>
</dbReference>
<dbReference type="SUPFAM" id="SSF52058">
    <property type="entry name" value="L domain-like"/>
    <property type="match status" value="1"/>
</dbReference>
<accession>A0AAE1KKA7</accession>
<keyword evidence="10" id="KW-0547">Nucleotide-binding</keyword>
<evidence type="ECO:0000256" key="11">
    <source>
        <dbReference type="ARBA" id="ARBA00022777"/>
    </source>
</evidence>
<dbReference type="FunFam" id="3.80.10.10:FF:000177">
    <property type="entry name" value="Leucine-rich repeat receptor-like serine/threonine-protein kinase At1g17230"/>
    <property type="match status" value="1"/>
</dbReference>
<dbReference type="GO" id="GO:0004674">
    <property type="term" value="F:protein serine/threonine kinase activity"/>
    <property type="evidence" value="ECO:0007669"/>
    <property type="project" value="UniProtKB-KW"/>
</dbReference>
<dbReference type="InterPro" id="IPR011009">
    <property type="entry name" value="Kinase-like_dom_sf"/>
</dbReference>
<keyword evidence="4" id="KW-0597">Phosphoprotein</keyword>
<dbReference type="Pfam" id="PF23598">
    <property type="entry name" value="LRR_14"/>
    <property type="match status" value="2"/>
</dbReference>
<evidence type="ECO:0000256" key="16">
    <source>
        <dbReference type="ARBA" id="ARBA00023180"/>
    </source>
</evidence>
<dbReference type="PROSITE" id="PS00109">
    <property type="entry name" value="PROTEIN_KINASE_TYR"/>
    <property type="match status" value="1"/>
</dbReference>
<dbReference type="SUPFAM" id="SSF52047">
    <property type="entry name" value="RNI-like"/>
    <property type="match status" value="1"/>
</dbReference>